<dbReference type="Pfam" id="PF00300">
    <property type="entry name" value="His_Phos_1"/>
    <property type="match status" value="1"/>
</dbReference>
<comment type="caution">
    <text evidence="1">The sequence shown here is derived from an EMBL/GenBank/DDBJ whole genome shotgun (WGS) entry which is preliminary data.</text>
</comment>
<evidence type="ECO:0000313" key="2">
    <source>
        <dbReference type="Proteomes" id="UP000664859"/>
    </source>
</evidence>
<dbReference type="AlphaFoldDB" id="A0A835YVR7"/>
<protein>
    <submittedName>
        <fullName evidence="1">Histidine phosphatase superfamily</fullName>
    </submittedName>
</protein>
<dbReference type="OrthoDB" id="354304at2759"/>
<evidence type="ECO:0000313" key="1">
    <source>
        <dbReference type="EMBL" id="KAG5181573.1"/>
    </source>
</evidence>
<accession>A0A835YVR7</accession>
<dbReference type="InterPro" id="IPR029033">
    <property type="entry name" value="His_PPase_superfam"/>
</dbReference>
<name>A0A835YVR7_9STRA</name>
<keyword evidence="2" id="KW-1185">Reference proteome</keyword>
<dbReference type="Proteomes" id="UP000664859">
    <property type="component" value="Unassembled WGS sequence"/>
</dbReference>
<organism evidence="1 2">
    <name type="scientific">Tribonema minus</name>
    <dbReference type="NCBI Taxonomy" id="303371"/>
    <lineage>
        <taxon>Eukaryota</taxon>
        <taxon>Sar</taxon>
        <taxon>Stramenopiles</taxon>
        <taxon>Ochrophyta</taxon>
        <taxon>PX clade</taxon>
        <taxon>Xanthophyceae</taxon>
        <taxon>Tribonematales</taxon>
        <taxon>Tribonemataceae</taxon>
        <taxon>Tribonema</taxon>
    </lineage>
</organism>
<dbReference type="EMBL" id="JAFCMP010000312">
    <property type="protein sequence ID" value="KAG5181573.1"/>
    <property type="molecule type" value="Genomic_DNA"/>
</dbReference>
<sequence>MAIAAQNQRNDAPFKTQLKPVLQLEGLDELSWGWMEGEPKDLEPVKTPLKQLLGAWASGNYTAAAEGGESAQAVFDRSQSALSQVLKHGHRHNLVVTHGRTMRILLLGLAGLPISDMDAFGSVPNTGVYVFAVKDGQYEMLFPQVNSCQSEEDQEEERAICQNAPQSE</sequence>
<gene>
    <name evidence="1" type="ORF">JKP88DRAFT_222170</name>
</gene>
<proteinExistence type="predicted"/>
<dbReference type="InterPro" id="IPR013078">
    <property type="entry name" value="His_Pase_superF_clade-1"/>
</dbReference>
<dbReference type="SUPFAM" id="SSF53254">
    <property type="entry name" value="Phosphoglycerate mutase-like"/>
    <property type="match status" value="1"/>
</dbReference>
<dbReference type="Gene3D" id="3.40.50.1240">
    <property type="entry name" value="Phosphoglycerate mutase-like"/>
    <property type="match status" value="1"/>
</dbReference>
<reference evidence="1" key="1">
    <citation type="submission" date="2021-02" db="EMBL/GenBank/DDBJ databases">
        <title>First Annotated Genome of the Yellow-green Alga Tribonema minus.</title>
        <authorList>
            <person name="Mahan K.M."/>
        </authorList>
    </citation>
    <scope>NUCLEOTIDE SEQUENCE</scope>
    <source>
        <strain evidence="1">UTEX B ZZ1240</strain>
    </source>
</reference>